<gene>
    <name evidence="2" type="ORF">EYH02_03310</name>
</gene>
<evidence type="ECO:0000256" key="1">
    <source>
        <dbReference type="SAM" id="Phobius"/>
    </source>
</evidence>
<sequence length="95" mass="10852">MRRYEVYLLVMALLISLFNTALVLLNERRVDAYISIAILIYFIVTAILGTALEFHVHTYRLLSLALILLFLAIVAYRIWKVLHPGPHPLDVVFGG</sequence>
<keyword evidence="1" id="KW-1133">Transmembrane helix</keyword>
<dbReference type="AlphaFoldDB" id="A0A832YZF1"/>
<feature type="transmembrane region" description="Helical" evidence="1">
    <location>
        <begin position="58"/>
        <end position="79"/>
    </location>
</feature>
<evidence type="ECO:0000313" key="3">
    <source>
        <dbReference type="Proteomes" id="UP000605805"/>
    </source>
</evidence>
<feature type="transmembrane region" description="Helical" evidence="1">
    <location>
        <begin position="32"/>
        <end position="52"/>
    </location>
</feature>
<accession>A0A832YZF1</accession>
<dbReference type="EMBL" id="DQTV01000061">
    <property type="protein sequence ID" value="HIP57081.1"/>
    <property type="molecule type" value="Genomic_DNA"/>
</dbReference>
<reference evidence="2" key="1">
    <citation type="journal article" date="2020" name="ISME J.">
        <title>Gammaproteobacteria mediating utilization of methyl-, sulfur- and petroleum organic compounds in deep ocean hydrothermal plumes.</title>
        <authorList>
            <person name="Zhou Z."/>
            <person name="Liu Y."/>
            <person name="Pan J."/>
            <person name="Cron B.R."/>
            <person name="Toner B.M."/>
            <person name="Anantharaman K."/>
            <person name="Breier J.A."/>
            <person name="Dick G.J."/>
            <person name="Li M."/>
        </authorList>
    </citation>
    <scope>NUCLEOTIDE SEQUENCE</scope>
    <source>
        <strain evidence="2">SZUA-1435</strain>
    </source>
</reference>
<organism evidence="2 3">
    <name type="scientific">Ignisphaera aggregans</name>
    <dbReference type="NCBI Taxonomy" id="334771"/>
    <lineage>
        <taxon>Archaea</taxon>
        <taxon>Thermoproteota</taxon>
        <taxon>Thermoprotei</taxon>
        <taxon>Desulfurococcales</taxon>
        <taxon>Desulfurococcaceae</taxon>
        <taxon>Ignisphaera</taxon>
    </lineage>
</organism>
<keyword evidence="1" id="KW-0812">Transmembrane</keyword>
<name>A0A832YZF1_9CREN</name>
<keyword evidence="1" id="KW-0472">Membrane</keyword>
<comment type="caution">
    <text evidence="2">The sequence shown here is derived from an EMBL/GenBank/DDBJ whole genome shotgun (WGS) entry which is preliminary data.</text>
</comment>
<feature type="transmembrane region" description="Helical" evidence="1">
    <location>
        <begin position="6"/>
        <end position="25"/>
    </location>
</feature>
<proteinExistence type="predicted"/>
<dbReference type="Proteomes" id="UP000605805">
    <property type="component" value="Unassembled WGS sequence"/>
</dbReference>
<protein>
    <submittedName>
        <fullName evidence="2">Uncharacterized protein</fullName>
    </submittedName>
</protein>
<evidence type="ECO:0000313" key="2">
    <source>
        <dbReference type="EMBL" id="HIP57081.1"/>
    </source>
</evidence>